<dbReference type="Proteomes" id="UP000193642">
    <property type="component" value="Unassembled WGS sequence"/>
</dbReference>
<organism evidence="3 4">
    <name type="scientific">Rhizoclosmatium globosum</name>
    <dbReference type="NCBI Taxonomy" id="329046"/>
    <lineage>
        <taxon>Eukaryota</taxon>
        <taxon>Fungi</taxon>
        <taxon>Fungi incertae sedis</taxon>
        <taxon>Chytridiomycota</taxon>
        <taxon>Chytridiomycota incertae sedis</taxon>
        <taxon>Chytridiomycetes</taxon>
        <taxon>Chytridiales</taxon>
        <taxon>Chytriomycetaceae</taxon>
        <taxon>Rhizoclosmatium</taxon>
    </lineage>
</organism>
<feature type="compositionally biased region" description="Basic and acidic residues" evidence="2">
    <location>
        <begin position="376"/>
        <end position="387"/>
    </location>
</feature>
<feature type="compositionally biased region" description="Acidic residues" evidence="2">
    <location>
        <begin position="388"/>
        <end position="398"/>
    </location>
</feature>
<keyword evidence="1" id="KW-0175">Coiled coil</keyword>
<feature type="region of interest" description="Disordered" evidence="2">
    <location>
        <begin position="277"/>
        <end position="321"/>
    </location>
</feature>
<evidence type="ECO:0000313" key="3">
    <source>
        <dbReference type="EMBL" id="ORY40698.1"/>
    </source>
</evidence>
<dbReference type="EMBL" id="MCGO01000034">
    <property type="protein sequence ID" value="ORY40698.1"/>
    <property type="molecule type" value="Genomic_DNA"/>
</dbReference>
<feature type="compositionally biased region" description="Basic and acidic residues" evidence="2">
    <location>
        <begin position="291"/>
        <end position="306"/>
    </location>
</feature>
<dbReference type="AlphaFoldDB" id="A0A1Y2C0Z6"/>
<evidence type="ECO:0000256" key="2">
    <source>
        <dbReference type="SAM" id="MobiDB-lite"/>
    </source>
</evidence>
<keyword evidence="4" id="KW-1185">Reference proteome</keyword>
<proteinExistence type="predicted"/>
<feature type="compositionally biased region" description="Acidic residues" evidence="2">
    <location>
        <begin position="409"/>
        <end position="426"/>
    </location>
</feature>
<reference evidence="3 4" key="1">
    <citation type="submission" date="2016-07" db="EMBL/GenBank/DDBJ databases">
        <title>Pervasive Adenine N6-methylation of Active Genes in Fungi.</title>
        <authorList>
            <consortium name="DOE Joint Genome Institute"/>
            <person name="Mondo S.J."/>
            <person name="Dannebaum R.O."/>
            <person name="Kuo R.C."/>
            <person name="Labutti K."/>
            <person name="Haridas S."/>
            <person name="Kuo A."/>
            <person name="Salamov A."/>
            <person name="Ahrendt S.R."/>
            <person name="Lipzen A."/>
            <person name="Sullivan W."/>
            <person name="Andreopoulos W.B."/>
            <person name="Clum A."/>
            <person name="Lindquist E."/>
            <person name="Daum C."/>
            <person name="Ramamoorthy G.K."/>
            <person name="Gryganskyi A."/>
            <person name="Culley D."/>
            <person name="Magnuson J.K."/>
            <person name="James T.Y."/>
            <person name="O'Malley M.A."/>
            <person name="Stajich J.E."/>
            <person name="Spatafora J.W."/>
            <person name="Visel A."/>
            <person name="Grigoriev I.V."/>
        </authorList>
    </citation>
    <scope>NUCLEOTIDE SEQUENCE [LARGE SCALE GENOMIC DNA]</scope>
    <source>
        <strain evidence="3 4">JEL800</strain>
    </source>
</reference>
<comment type="caution">
    <text evidence="3">The sequence shown here is derived from an EMBL/GenBank/DDBJ whole genome shotgun (WGS) entry which is preliminary data.</text>
</comment>
<feature type="coiled-coil region" evidence="1">
    <location>
        <begin position="15"/>
        <end position="45"/>
    </location>
</feature>
<accession>A0A1Y2C0Z6</accession>
<feature type="region of interest" description="Disordered" evidence="2">
    <location>
        <begin position="99"/>
        <end position="118"/>
    </location>
</feature>
<dbReference type="OrthoDB" id="10413040at2759"/>
<evidence type="ECO:0000256" key="1">
    <source>
        <dbReference type="SAM" id="Coils"/>
    </source>
</evidence>
<feature type="region of interest" description="Disordered" evidence="2">
    <location>
        <begin position="376"/>
        <end position="426"/>
    </location>
</feature>
<evidence type="ECO:0000313" key="4">
    <source>
        <dbReference type="Proteomes" id="UP000193642"/>
    </source>
</evidence>
<gene>
    <name evidence="3" type="ORF">BCR33DRAFT_767871</name>
</gene>
<sequence length="426" mass="48068">MSSTILDTDPRLAKYRAELEARDKAEKAASEAENAALTAASAREKYEGQVEIIRNRITLKRAERFDKLQANPATNVEPISNEITILEQMLEDAIKLTRSAEPLSQKGNPPKARSPPPEIKELRESHRFGHKTLWKLLEFLFKVRSSLDDAKECEIESWMKQAAGDTWDAIASPELLAKPTTDKFCTAMIDLFFDSEEKRTQLVTAHCVKMRSDEHILAYNKRYKRYLTCTRKPDDALAYINKLPTTLKAALVHHHSGTGEKAREEAVKIASTLLQSDDPPASSFYPSPKKRGNEELAAERPEKRQAAETNPTRNFRAHADRPKTPFCRTCKDLKDKYPGASINFRLHETDACDGAGAAVIKQLVAKVLLLKNTGRRDPPITQKKTDVVEEEDTSADEELVVKTTKVQAEESDEFSESDEINWDEFL</sequence>
<name>A0A1Y2C0Z6_9FUNG</name>
<protein>
    <submittedName>
        <fullName evidence="3">Uncharacterized protein</fullName>
    </submittedName>
</protein>